<dbReference type="AlphaFoldDB" id="A0A6L2LW63"/>
<protein>
    <submittedName>
        <fullName evidence="2">ATPase, AAA-type, core</fullName>
    </submittedName>
</protein>
<gene>
    <name evidence="2" type="ORF">Tci_037876</name>
</gene>
<evidence type="ECO:0000313" key="2">
    <source>
        <dbReference type="EMBL" id="GEU65898.1"/>
    </source>
</evidence>
<evidence type="ECO:0000256" key="1">
    <source>
        <dbReference type="SAM" id="MobiDB-lite"/>
    </source>
</evidence>
<accession>A0A6L2LW63</accession>
<organism evidence="2">
    <name type="scientific">Tanacetum cinerariifolium</name>
    <name type="common">Dalmatian daisy</name>
    <name type="synonym">Chrysanthemum cinerariifolium</name>
    <dbReference type="NCBI Taxonomy" id="118510"/>
    <lineage>
        <taxon>Eukaryota</taxon>
        <taxon>Viridiplantae</taxon>
        <taxon>Streptophyta</taxon>
        <taxon>Embryophyta</taxon>
        <taxon>Tracheophyta</taxon>
        <taxon>Spermatophyta</taxon>
        <taxon>Magnoliopsida</taxon>
        <taxon>eudicotyledons</taxon>
        <taxon>Gunneridae</taxon>
        <taxon>Pentapetalae</taxon>
        <taxon>asterids</taxon>
        <taxon>campanulids</taxon>
        <taxon>Asterales</taxon>
        <taxon>Asteraceae</taxon>
        <taxon>Asteroideae</taxon>
        <taxon>Anthemideae</taxon>
        <taxon>Anthemidinae</taxon>
        <taxon>Tanacetum</taxon>
    </lineage>
</organism>
<reference evidence="2" key="1">
    <citation type="journal article" date="2019" name="Sci. Rep.">
        <title>Draft genome of Tanacetum cinerariifolium, the natural source of mosquito coil.</title>
        <authorList>
            <person name="Yamashiro T."/>
            <person name="Shiraishi A."/>
            <person name="Satake H."/>
            <person name="Nakayama K."/>
        </authorList>
    </citation>
    <scope>NUCLEOTIDE SEQUENCE</scope>
</reference>
<proteinExistence type="predicted"/>
<dbReference type="InterPro" id="IPR008984">
    <property type="entry name" value="SMAD_FHA_dom_sf"/>
</dbReference>
<sequence length="210" mass="22801">MDRSIFTVGQGHQCDLSIGDSSISRSLCSLRHKQGGASITLPKITEGKGSVKVNGKTCQKRYSSSYPMIMLLAMWHLLVNGESILASLSNIKKELSLLPSPSRKGKGMQTGMPNMPSTRKVPDSSVTDTEMKDASDPNDSEKGIMPDENLDGASVDAEMGNTPVATHELRPILHMLAGSFASEFDILKILDERKESQKDNDPLISLAARR</sequence>
<dbReference type="SUPFAM" id="SSF49879">
    <property type="entry name" value="SMAD/FHA domain"/>
    <property type="match status" value="1"/>
</dbReference>
<comment type="caution">
    <text evidence="2">The sequence shown here is derived from an EMBL/GenBank/DDBJ whole genome shotgun (WGS) entry which is preliminary data.</text>
</comment>
<feature type="region of interest" description="Disordered" evidence="1">
    <location>
        <begin position="99"/>
        <end position="146"/>
    </location>
</feature>
<feature type="compositionally biased region" description="Basic and acidic residues" evidence="1">
    <location>
        <begin position="129"/>
        <end position="145"/>
    </location>
</feature>
<name>A0A6L2LW63_TANCI</name>
<dbReference type="EMBL" id="BKCJ010005286">
    <property type="protein sequence ID" value="GEU65898.1"/>
    <property type="molecule type" value="Genomic_DNA"/>
</dbReference>
<dbReference type="CDD" id="cd00060">
    <property type="entry name" value="FHA"/>
    <property type="match status" value="1"/>
</dbReference>